<name>A0ABQ9I7Y2_9NEOP</name>
<accession>A0ABQ9I7Y2</accession>
<sequence>MGLLQNVDYEISCPNDSQSQWPQKRKATEEKEDIIRNAKVKGIEDDCKCSRFYFFEKIPEVKRRQIMENFNDMASKNEQDSHLSGLISLHMIVRSHTWVSNHENSKDHLASYTYKVCLDGKDVPVCHKAFIIVNCGTTPFEYTTLVMMVPGQNKNRTMMHFIYCLVHVLKLYDKVTYIFPVRGHTYRPNDKDFSLIGHKKKITTSAELPVDWDGVICSARKYPTPFFLCIMGYDGIQHDMKAATYPFFLKTPKPPLQLKEA</sequence>
<comment type="caution">
    <text evidence="2">The sequence shown here is derived from an EMBL/GenBank/DDBJ whole genome shotgun (WGS) entry which is preliminary data.</text>
</comment>
<dbReference type="InterPro" id="IPR057191">
    <property type="entry name" value="DUF7869"/>
</dbReference>
<feature type="domain" description="DUF7869" evidence="1">
    <location>
        <begin position="152"/>
        <end position="205"/>
    </location>
</feature>
<proteinExistence type="predicted"/>
<dbReference type="Proteomes" id="UP001159363">
    <property type="component" value="Chromosome 2"/>
</dbReference>
<protein>
    <recommendedName>
        <fullName evidence="1">DUF7869 domain-containing protein</fullName>
    </recommendedName>
</protein>
<dbReference type="Pfam" id="PF25273">
    <property type="entry name" value="DUF7869"/>
    <property type="match status" value="1"/>
</dbReference>
<evidence type="ECO:0000259" key="1">
    <source>
        <dbReference type="Pfam" id="PF25273"/>
    </source>
</evidence>
<keyword evidence="3" id="KW-1185">Reference proteome</keyword>
<gene>
    <name evidence="2" type="ORF">PR048_005320</name>
</gene>
<organism evidence="2 3">
    <name type="scientific">Dryococelus australis</name>
    <dbReference type="NCBI Taxonomy" id="614101"/>
    <lineage>
        <taxon>Eukaryota</taxon>
        <taxon>Metazoa</taxon>
        <taxon>Ecdysozoa</taxon>
        <taxon>Arthropoda</taxon>
        <taxon>Hexapoda</taxon>
        <taxon>Insecta</taxon>
        <taxon>Pterygota</taxon>
        <taxon>Neoptera</taxon>
        <taxon>Polyneoptera</taxon>
        <taxon>Phasmatodea</taxon>
        <taxon>Verophasmatodea</taxon>
        <taxon>Anareolatae</taxon>
        <taxon>Phasmatidae</taxon>
        <taxon>Eurycanthinae</taxon>
        <taxon>Dryococelus</taxon>
    </lineage>
</organism>
<evidence type="ECO:0000313" key="2">
    <source>
        <dbReference type="EMBL" id="KAJ8892739.1"/>
    </source>
</evidence>
<evidence type="ECO:0000313" key="3">
    <source>
        <dbReference type="Proteomes" id="UP001159363"/>
    </source>
</evidence>
<reference evidence="2 3" key="1">
    <citation type="submission" date="2023-02" db="EMBL/GenBank/DDBJ databases">
        <title>LHISI_Scaffold_Assembly.</title>
        <authorList>
            <person name="Stuart O.P."/>
            <person name="Cleave R."/>
            <person name="Magrath M.J.L."/>
            <person name="Mikheyev A.S."/>
        </authorList>
    </citation>
    <scope>NUCLEOTIDE SEQUENCE [LARGE SCALE GENOMIC DNA]</scope>
    <source>
        <strain evidence="2">Daus_M_001</strain>
        <tissue evidence="2">Leg muscle</tissue>
    </source>
</reference>
<dbReference type="EMBL" id="JARBHB010000002">
    <property type="protein sequence ID" value="KAJ8892739.1"/>
    <property type="molecule type" value="Genomic_DNA"/>
</dbReference>